<dbReference type="AlphaFoldDB" id="D5CQ57"/>
<name>D5CQ57_SIDLE</name>
<evidence type="ECO:0000256" key="2">
    <source>
        <dbReference type="ARBA" id="ARBA00022729"/>
    </source>
</evidence>
<dbReference type="GO" id="GO:0006508">
    <property type="term" value="P:proteolysis"/>
    <property type="evidence" value="ECO:0007669"/>
    <property type="project" value="InterPro"/>
</dbReference>
<dbReference type="SUPFAM" id="SSF56601">
    <property type="entry name" value="beta-lactamase/transpeptidase-like"/>
    <property type="match status" value="1"/>
</dbReference>
<evidence type="ECO:0000259" key="11">
    <source>
        <dbReference type="Pfam" id="PF00768"/>
    </source>
</evidence>
<comment type="similarity">
    <text evidence="1 9">Belongs to the peptidase S11 family.</text>
</comment>
<dbReference type="Proteomes" id="UP000001625">
    <property type="component" value="Chromosome"/>
</dbReference>
<evidence type="ECO:0000256" key="7">
    <source>
        <dbReference type="PIRSR" id="PIRSR618044-1"/>
    </source>
</evidence>
<keyword evidence="5" id="KW-0573">Peptidoglycan synthesis</keyword>
<gene>
    <name evidence="12" type="ordered locus">Slit_0983</name>
</gene>
<dbReference type="OrthoDB" id="5688590at2"/>
<keyword evidence="3" id="KW-0378">Hydrolase</keyword>
<evidence type="ECO:0000256" key="4">
    <source>
        <dbReference type="ARBA" id="ARBA00022960"/>
    </source>
</evidence>
<proteinExistence type="inferred from homology"/>
<evidence type="ECO:0000256" key="5">
    <source>
        <dbReference type="ARBA" id="ARBA00022984"/>
    </source>
</evidence>
<dbReference type="Gene3D" id="3.40.710.10">
    <property type="entry name" value="DD-peptidase/beta-lactamase superfamily"/>
    <property type="match status" value="1"/>
</dbReference>
<feature type="chain" id="PRO_5003070026" evidence="10">
    <location>
        <begin position="20"/>
        <end position="299"/>
    </location>
</feature>
<dbReference type="InterPro" id="IPR018044">
    <property type="entry name" value="Peptidase_S11"/>
</dbReference>
<evidence type="ECO:0000313" key="13">
    <source>
        <dbReference type="Proteomes" id="UP000001625"/>
    </source>
</evidence>
<dbReference type="HOGENOM" id="CLU_027070_0_3_4"/>
<dbReference type="MEROPS" id="S11.002"/>
<feature type="signal peptide" evidence="10">
    <location>
        <begin position="1"/>
        <end position="19"/>
    </location>
</feature>
<dbReference type="PANTHER" id="PTHR21581">
    <property type="entry name" value="D-ALANYL-D-ALANINE CARBOXYPEPTIDASE"/>
    <property type="match status" value="1"/>
</dbReference>
<dbReference type="EMBL" id="CP001965">
    <property type="protein sequence ID" value="ADE11221.1"/>
    <property type="molecule type" value="Genomic_DNA"/>
</dbReference>
<keyword evidence="12" id="KW-0121">Carboxypeptidase</keyword>
<keyword evidence="12" id="KW-0645">Protease</keyword>
<sequence length="299" mass="33347" precursor="true">MFKKIIMLALFSHVLLVHAEGNEGVNPVVRDDQPSSVAFSHMPPPRLQSAIAMIYDEQDQRPIYSKNSHNVVPIASITKLMTAMVILDAKLPMDEPISISPEDRDHLKGSRSRMRNGMTLTRAELIQLALMSSENRAAAALARTYPGGTPVMLAMMNAKARELGMNSTHFLDPTGLNSANVSTAQDLVKMVMAAQGYEYIQHCTTSHSRIVQVDSRRTLRFSNTNPLVRNSQWDIGLSKTGYISEAGRCLVMQARITDRPVIIVLLDSWGKRTRVGDAVRVKHWMESAVSRSIRRTSYE</sequence>
<keyword evidence="6" id="KW-0961">Cell wall biogenesis/degradation</keyword>
<dbReference type="Pfam" id="PF00768">
    <property type="entry name" value="Peptidase_S11"/>
    <property type="match status" value="1"/>
</dbReference>
<dbReference type="PRINTS" id="PR00725">
    <property type="entry name" value="DADACBPTASE1"/>
</dbReference>
<feature type="active site" evidence="7">
    <location>
        <position position="133"/>
    </location>
</feature>
<evidence type="ECO:0000256" key="6">
    <source>
        <dbReference type="ARBA" id="ARBA00023316"/>
    </source>
</evidence>
<dbReference type="GO" id="GO:0009252">
    <property type="term" value="P:peptidoglycan biosynthetic process"/>
    <property type="evidence" value="ECO:0007669"/>
    <property type="project" value="UniProtKB-KW"/>
</dbReference>
<dbReference type="KEGG" id="slt:Slit_0983"/>
<keyword evidence="2 10" id="KW-0732">Signal</keyword>
<dbReference type="GO" id="GO:0008360">
    <property type="term" value="P:regulation of cell shape"/>
    <property type="evidence" value="ECO:0007669"/>
    <property type="project" value="UniProtKB-KW"/>
</dbReference>
<dbReference type="STRING" id="580332.Slit_0983"/>
<evidence type="ECO:0000256" key="8">
    <source>
        <dbReference type="PIRSR" id="PIRSR618044-2"/>
    </source>
</evidence>
<protein>
    <submittedName>
        <fullName evidence="12">Peptidase S11 D-alanyl-D-alanine carboxypeptidase 1</fullName>
    </submittedName>
</protein>
<evidence type="ECO:0000256" key="10">
    <source>
        <dbReference type="SAM" id="SignalP"/>
    </source>
</evidence>
<feature type="domain" description="Peptidase S11 D-alanyl-D-alanine carboxypeptidase A N-terminal" evidence="11">
    <location>
        <begin position="44"/>
        <end position="267"/>
    </location>
</feature>
<dbReference type="eggNOG" id="COG1686">
    <property type="taxonomic scope" value="Bacteria"/>
</dbReference>
<dbReference type="GO" id="GO:0009002">
    <property type="term" value="F:serine-type D-Ala-D-Ala carboxypeptidase activity"/>
    <property type="evidence" value="ECO:0007669"/>
    <property type="project" value="InterPro"/>
</dbReference>
<dbReference type="PANTHER" id="PTHR21581:SF26">
    <property type="entry name" value="D-ALANYL-D-ALANINE ENDOPEPTIDASE"/>
    <property type="match status" value="1"/>
</dbReference>
<feature type="active site" description="Acyl-ester intermediate" evidence="7">
    <location>
        <position position="76"/>
    </location>
</feature>
<dbReference type="NCBIfam" id="NF008668">
    <property type="entry name" value="PRK11669.1"/>
    <property type="match status" value="1"/>
</dbReference>
<feature type="active site" description="Proton acceptor" evidence="7">
    <location>
        <position position="79"/>
    </location>
</feature>
<keyword evidence="13" id="KW-1185">Reference proteome</keyword>
<evidence type="ECO:0000313" key="12">
    <source>
        <dbReference type="EMBL" id="ADE11221.1"/>
    </source>
</evidence>
<feature type="binding site" evidence="8">
    <location>
        <position position="239"/>
    </location>
    <ligand>
        <name>substrate</name>
    </ligand>
</feature>
<reference evidence="12 13" key="1">
    <citation type="submission" date="2010-03" db="EMBL/GenBank/DDBJ databases">
        <title>Complete sequence of Sideroxydans lithotrophicus ES-1.</title>
        <authorList>
            <consortium name="US DOE Joint Genome Institute"/>
            <person name="Lucas S."/>
            <person name="Copeland A."/>
            <person name="Lapidus A."/>
            <person name="Cheng J.-F."/>
            <person name="Bruce D."/>
            <person name="Goodwin L."/>
            <person name="Pitluck S."/>
            <person name="Munk A.C."/>
            <person name="Detter J.C."/>
            <person name="Han C."/>
            <person name="Tapia R."/>
            <person name="Larimer F."/>
            <person name="Land M."/>
            <person name="Hauser L."/>
            <person name="Kyrpides N."/>
            <person name="Ivanova N."/>
            <person name="Emerson D."/>
            <person name="Woyke T."/>
        </authorList>
    </citation>
    <scope>NUCLEOTIDE SEQUENCE [LARGE SCALE GENOMIC DNA]</scope>
    <source>
        <strain evidence="12 13">ES-1</strain>
    </source>
</reference>
<organism evidence="12 13">
    <name type="scientific">Sideroxydans lithotrophicus (strain ES-1)</name>
    <dbReference type="NCBI Taxonomy" id="580332"/>
    <lineage>
        <taxon>Bacteria</taxon>
        <taxon>Pseudomonadati</taxon>
        <taxon>Pseudomonadota</taxon>
        <taxon>Betaproteobacteria</taxon>
        <taxon>Nitrosomonadales</taxon>
        <taxon>Gallionellaceae</taxon>
        <taxon>Sideroxydans</taxon>
    </lineage>
</organism>
<dbReference type="RefSeq" id="WP_013029119.1">
    <property type="nucleotide sequence ID" value="NC_013959.1"/>
</dbReference>
<dbReference type="GO" id="GO:0071555">
    <property type="term" value="P:cell wall organization"/>
    <property type="evidence" value="ECO:0007669"/>
    <property type="project" value="UniProtKB-KW"/>
</dbReference>
<evidence type="ECO:0000256" key="1">
    <source>
        <dbReference type="ARBA" id="ARBA00007164"/>
    </source>
</evidence>
<dbReference type="InterPro" id="IPR001967">
    <property type="entry name" value="Peptidase_S11_N"/>
</dbReference>
<evidence type="ECO:0000256" key="9">
    <source>
        <dbReference type="RuleBase" id="RU004016"/>
    </source>
</evidence>
<keyword evidence="4" id="KW-0133">Cell shape</keyword>
<accession>D5CQ57</accession>
<dbReference type="InterPro" id="IPR012338">
    <property type="entry name" value="Beta-lactam/transpept-like"/>
</dbReference>
<evidence type="ECO:0000256" key="3">
    <source>
        <dbReference type="ARBA" id="ARBA00022801"/>
    </source>
</evidence>